<dbReference type="InterPro" id="IPR053137">
    <property type="entry name" value="NLR-like"/>
</dbReference>
<dbReference type="GO" id="GO:0003824">
    <property type="term" value="F:catalytic activity"/>
    <property type="evidence" value="ECO:0007669"/>
    <property type="project" value="InterPro"/>
</dbReference>
<dbReference type="EMBL" id="JAUIQD010000006">
    <property type="protein sequence ID" value="KAK3346000.1"/>
    <property type="molecule type" value="Genomic_DNA"/>
</dbReference>
<gene>
    <name evidence="1" type="ORF">B0T25DRAFT_571163</name>
</gene>
<dbReference type="PANTHER" id="PTHR46082:SF11">
    <property type="entry name" value="AAA+ ATPASE DOMAIN-CONTAINING PROTEIN-RELATED"/>
    <property type="match status" value="1"/>
</dbReference>
<sequence length="136" mass="14745">MSANQRTALQSFNLYTITVICAIPIERAAVRATLEAQHARFGLMVCIGAAIPQQDQDIRLGDVPVSRPTRVQYDFVKAVPGQPLQRMGFLNAPPAVLSRAVSSLRSVHEDEATPSHMPVHLARMPAGFGHPGPSHD</sequence>
<dbReference type="GO" id="GO:0009116">
    <property type="term" value="P:nucleoside metabolic process"/>
    <property type="evidence" value="ECO:0007669"/>
    <property type="project" value="InterPro"/>
</dbReference>
<reference evidence="1" key="1">
    <citation type="journal article" date="2023" name="Mol. Phylogenet. Evol.">
        <title>Genome-scale phylogeny and comparative genomics of the fungal order Sordariales.</title>
        <authorList>
            <person name="Hensen N."/>
            <person name="Bonometti L."/>
            <person name="Westerberg I."/>
            <person name="Brannstrom I.O."/>
            <person name="Guillou S."/>
            <person name="Cros-Aarteil S."/>
            <person name="Calhoun S."/>
            <person name="Haridas S."/>
            <person name="Kuo A."/>
            <person name="Mondo S."/>
            <person name="Pangilinan J."/>
            <person name="Riley R."/>
            <person name="LaButti K."/>
            <person name="Andreopoulos B."/>
            <person name="Lipzen A."/>
            <person name="Chen C."/>
            <person name="Yan M."/>
            <person name="Daum C."/>
            <person name="Ng V."/>
            <person name="Clum A."/>
            <person name="Steindorff A."/>
            <person name="Ohm R.A."/>
            <person name="Martin F."/>
            <person name="Silar P."/>
            <person name="Natvig D.O."/>
            <person name="Lalanne C."/>
            <person name="Gautier V."/>
            <person name="Ament-Velasquez S.L."/>
            <person name="Kruys A."/>
            <person name="Hutchinson M.I."/>
            <person name="Powell A.J."/>
            <person name="Barry K."/>
            <person name="Miller A.N."/>
            <person name="Grigoriev I.V."/>
            <person name="Debuchy R."/>
            <person name="Gladieux P."/>
            <person name="Hiltunen Thoren M."/>
            <person name="Johannesson H."/>
        </authorList>
    </citation>
    <scope>NUCLEOTIDE SEQUENCE</scope>
    <source>
        <strain evidence="1">CBS 955.72</strain>
    </source>
</reference>
<keyword evidence="2" id="KW-1185">Reference proteome</keyword>
<proteinExistence type="predicted"/>
<dbReference type="Gene3D" id="3.40.50.1580">
    <property type="entry name" value="Nucleoside phosphorylase domain"/>
    <property type="match status" value="1"/>
</dbReference>
<protein>
    <submittedName>
        <fullName evidence="1">Uncharacterized protein</fullName>
    </submittedName>
</protein>
<name>A0AAJ0HAZ4_9PEZI</name>
<evidence type="ECO:0000313" key="2">
    <source>
        <dbReference type="Proteomes" id="UP001275084"/>
    </source>
</evidence>
<evidence type="ECO:0000313" key="1">
    <source>
        <dbReference type="EMBL" id="KAK3346000.1"/>
    </source>
</evidence>
<organism evidence="1 2">
    <name type="scientific">Lasiosphaeria hispida</name>
    <dbReference type="NCBI Taxonomy" id="260671"/>
    <lineage>
        <taxon>Eukaryota</taxon>
        <taxon>Fungi</taxon>
        <taxon>Dikarya</taxon>
        <taxon>Ascomycota</taxon>
        <taxon>Pezizomycotina</taxon>
        <taxon>Sordariomycetes</taxon>
        <taxon>Sordariomycetidae</taxon>
        <taxon>Sordariales</taxon>
        <taxon>Lasiosphaeriaceae</taxon>
        <taxon>Lasiosphaeria</taxon>
    </lineage>
</organism>
<reference evidence="1" key="2">
    <citation type="submission" date="2023-06" db="EMBL/GenBank/DDBJ databases">
        <authorList>
            <consortium name="Lawrence Berkeley National Laboratory"/>
            <person name="Haridas S."/>
            <person name="Hensen N."/>
            <person name="Bonometti L."/>
            <person name="Westerberg I."/>
            <person name="Brannstrom I.O."/>
            <person name="Guillou S."/>
            <person name="Cros-Aarteil S."/>
            <person name="Calhoun S."/>
            <person name="Kuo A."/>
            <person name="Mondo S."/>
            <person name="Pangilinan J."/>
            <person name="Riley R."/>
            <person name="Labutti K."/>
            <person name="Andreopoulos B."/>
            <person name="Lipzen A."/>
            <person name="Chen C."/>
            <person name="Yanf M."/>
            <person name="Daum C."/>
            <person name="Ng V."/>
            <person name="Clum A."/>
            <person name="Steindorff A."/>
            <person name="Ohm R."/>
            <person name="Martin F."/>
            <person name="Silar P."/>
            <person name="Natvig D."/>
            <person name="Lalanne C."/>
            <person name="Gautier V."/>
            <person name="Ament-Velasquez S.L."/>
            <person name="Kruys A."/>
            <person name="Hutchinson M.I."/>
            <person name="Powell A.J."/>
            <person name="Barry K."/>
            <person name="Miller A.N."/>
            <person name="Grigoriev I.V."/>
            <person name="Debuchy R."/>
            <person name="Gladieux P."/>
            <person name="Thoren M.H."/>
            <person name="Johannesson H."/>
        </authorList>
    </citation>
    <scope>NUCLEOTIDE SEQUENCE</scope>
    <source>
        <strain evidence="1">CBS 955.72</strain>
    </source>
</reference>
<dbReference type="Proteomes" id="UP001275084">
    <property type="component" value="Unassembled WGS sequence"/>
</dbReference>
<dbReference type="PANTHER" id="PTHR46082">
    <property type="entry name" value="ATP/GTP-BINDING PROTEIN-RELATED"/>
    <property type="match status" value="1"/>
</dbReference>
<dbReference type="AlphaFoldDB" id="A0AAJ0HAZ4"/>
<accession>A0AAJ0HAZ4</accession>
<comment type="caution">
    <text evidence="1">The sequence shown here is derived from an EMBL/GenBank/DDBJ whole genome shotgun (WGS) entry which is preliminary data.</text>
</comment>
<dbReference type="InterPro" id="IPR035994">
    <property type="entry name" value="Nucleoside_phosphorylase_sf"/>
</dbReference>